<sequence>MEAIEALPRKLQIFKDRFFRVYPSEISPNIMVDSSSNPLFPFHWTCQPTVSKTVEEEDLEEWELEFVKKLQRLPTLPCADLIKKELKALREIVVSRSPNLVIAPLLAPSTQATTLSPALALPAQPIVEAHTEQLLSTKDALTWPPTPPTVILDSPTDSPVEAAPILEPVVKKRAQEVADSQDRQVRTKTASHIVAVVGAFASNPLEDWAAVLANRPSNPSVWAPNYPLANAGTLGISGVFQALQNYVGYSLVLSRATKRKFKSLEARNKGMAKTIEKSHEDNLKLVATLHDVEEKINCYKESTENLHDQLKVAVCQAKDHVLAKQESEHSKVEAIIKEKDIALAKQGLAIVGQFKLGFARVLEQIAFLHPSVDVSKAGPFKEVVDGRLTKILMPRAVIDRLPLTGLGAFSNH</sequence>
<dbReference type="Proteomes" id="UP000257109">
    <property type="component" value="Unassembled WGS sequence"/>
</dbReference>
<proteinExistence type="predicted"/>
<dbReference type="AlphaFoldDB" id="A0A371GTM9"/>
<gene>
    <name evidence="1" type="ORF">CR513_23794</name>
</gene>
<dbReference type="OrthoDB" id="1455771at2759"/>
<name>A0A371GTM9_MUCPR</name>
<keyword evidence="2" id="KW-1185">Reference proteome</keyword>
<evidence type="ECO:0000313" key="2">
    <source>
        <dbReference type="Proteomes" id="UP000257109"/>
    </source>
</evidence>
<protein>
    <submittedName>
        <fullName evidence="1">Uncharacterized protein</fullName>
    </submittedName>
</protein>
<evidence type="ECO:0000313" key="1">
    <source>
        <dbReference type="EMBL" id="RDX93891.1"/>
    </source>
</evidence>
<feature type="non-terminal residue" evidence="1">
    <location>
        <position position="1"/>
    </location>
</feature>
<organism evidence="1 2">
    <name type="scientific">Mucuna pruriens</name>
    <name type="common">Velvet bean</name>
    <name type="synonym">Dolichos pruriens</name>
    <dbReference type="NCBI Taxonomy" id="157652"/>
    <lineage>
        <taxon>Eukaryota</taxon>
        <taxon>Viridiplantae</taxon>
        <taxon>Streptophyta</taxon>
        <taxon>Embryophyta</taxon>
        <taxon>Tracheophyta</taxon>
        <taxon>Spermatophyta</taxon>
        <taxon>Magnoliopsida</taxon>
        <taxon>eudicotyledons</taxon>
        <taxon>Gunneridae</taxon>
        <taxon>Pentapetalae</taxon>
        <taxon>rosids</taxon>
        <taxon>fabids</taxon>
        <taxon>Fabales</taxon>
        <taxon>Fabaceae</taxon>
        <taxon>Papilionoideae</taxon>
        <taxon>50 kb inversion clade</taxon>
        <taxon>NPAAA clade</taxon>
        <taxon>indigoferoid/millettioid clade</taxon>
        <taxon>Phaseoleae</taxon>
        <taxon>Mucuna</taxon>
    </lineage>
</organism>
<accession>A0A371GTM9</accession>
<reference evidence="1" key="1">
    <citation type="submission" date="2018-05" db="EMBL/GenBank/DDBJ databases">
        <title>Draft genome of Mucuna pruriens seed.</title>
        <authorList>
            <person name="Nnadi N.E."/>
            <person name="Vos R."/>
            <person name="Hasami M.H."/>
            <person name="Devisetty U.K."/>
            <person name="Aguiy J.C."/>
        </authorList>
    </citation>
    <scope>NUCLEOTIDE SEQUENCE [LARGE SCALE GENOMIC DNA]</scope>
    <source>
        <strain evidence="1">JCA_2017</strain>
    </source>
</reference>
<comment type="caution">
    <text evidence="1">The sequence shown here is derived from an EMBL/GenBank/DDBJ whole genome shotgun (WGS) entry which is preliminary data.</text>
</comment>
<dbReference type="EMBL" id="QJKJ01004505">
    <property type="protein sequence ID" value="RDX93891.1"/>
    <property type="molecule type" value="Genomic_DNA"/>
</dbReference>